<dbReference type="Proteomes" id="UP000637359">
    <property type="component" value="Unassembled WGS sequence"/>
</dbReference>
<keyword evidence="1" id="KW-1133">Transmembrane helix</keyword>
<keyword evidence="1" id="KW-0812">Transmembrane</keyword>
<evidence type="ECO:0000313" key="3">
    <source>
        <dbReference type="Proteomes" id="UP000637359"/>
    </source>
</evidence>
<evidence type="ECO:0000256" key="1">
    <source>
        <dbReference type="SAM" id="Phobius"/>
    </source>
</evidence>
<feature type="transmembrane region" description="Helical" evidence="1">
    <location>
        <begin position="42"/>
        <end position="63"/>
    </location>
</feature>
<feature type="transmembrane region" description="Helical" evidence="1">
    <location>
        <begin position="191"/>
        <end position="213"/>
    </location>
</feature>
<keyword evidence="3" id="KW-1185">Reference proteome</keyword>
<accession>A0A923L6F9</accession>
<feature type="transmembrane region" description="Helical" evidence="1">
    <location>
        <begin position="70"/>
        <end position="90"/>
    </location>
</feature>
<reference evidence="2" key="1">
    <citation type="submission" date="2020-08" db="EMBL/GenBank/DDBJ databases">
        <title>Genome public.</title>
        <authorList>
            <person name="Liu C."/>
            <person name="Sun Q."/>
        </authorList>
    </citation>
    <scope>NUCLEOTIDE SEQUENCE</scope>
    <source>
        <strain evidence="2">BX22</strain>
    </source>
</reference>
<feature type="transmembrane region" description="Helical" evidence="1">
    <location>
        <begin position="96"/>
        <end position="122"/>
    </location>
</feature>
<feature type="transmembrane region" description="Helical" evidence="1">
    <location>
        <begin position="12"/>
        <end position="36"/>
    </location>
</feature>
<feature type="transmembrane region" description="Helical" evidence="1">
    <location>
        <begin position="219"/>
        <end position="237"/>
    </location>
</feature>
<dbReference type="RefSeq" id="WP_186870085.1">
    <property type="nucleotide sequence ID" value="NZ_JACOOL010000007.1"/>
</dbReference>
<proteinExistence type="predicted"/>
<name>A0A923L6F9_9BACI</name>
<dbReference type="EMBL" id="JACOOL010000007">
    <property type="protein sequence ID" value="MBC5637377.1"/>
    <property type="molecule type" value="Genomic_DNA"/>
</dbReference>
<sequence>MSFSRELLRHGWLMMLVLILSSNMLLYHTTFGVSIIPENSNGVVIGSIIDLAIVSPILFIAWIRKWSWKYIVSAIAIGLILTRFLIPFHYLQPFAALTWIGFIAEGVLILIELSILISLFVYIPKIIKLVKQSALPVLFSFHQAVQQMVNNAPIIHIICSEMLMFYYAFASWRKQPKLTQTTFTLHQNSSFIALRIMLIHAIVIESIGIHWWLHNISPVVAVVLLIFNIYGVILLLGDIQAVRLNPTLVTNEKLYVSLGLMKRMELEWSNVERIIHHTAELDEEKAKETVDFIAQDLEKVTPTVILELRKPTQVVLIMGFKKQYRRVAIRVDEPERFVKVLRNKLETTVNE</sequence>
<keyword evidence="1" id="KW-0472">Membrane</keyword>
<gene>
    <name evidence="2" type="ORF">H8S33_11225</name>
</gene>
<comment type="caution">
    <text evidence="2">The sequence shown here is derived from an EMBL/GenBank/DDBJ whole genome shotgun (WGS) entry which is preliminary data.</text>
</comment>
<dbReference type="AlphaFoldDB" id="A0A923L6F9"/>
<protein>
    <submittedName>
        <fullName evidence="2">Beta-carotene 15,15'-monooxygenase</fullName>
    </submittedName>
</protein>
<evidence type="ECO:0000313" key="2">
    <source>
        <dbReference type="EMBL" id="MBC5637377.1"/>
    </source>
</evidence>
<organism evidence="2 3">
    <name type="scientific">Ornithinibacillus hominis</name>
    <dbReference type="NCBI Taxonomy" id="2763055"/>
    <lineage>
        <taxon>Bacteria</taxon>
        <taxon>Bacillati</taxon>
        <taxon>Bacillota</taxon>
        <taxon>Bacilli</taxon>
        <taxon>Bacillales</taxon>
        <taxon>Bacillaceae</taxon>
        <taxon>Ornithinibacillus</taxon>
    </lineage>
</organism>
<feature type="transmembrane region" description="Helical" evidence="1">
    <location>
        <begin position="151"/>
        <end position="170"/>
    </location>
</feature>